<dbReference type="PANTHER" id="PTHR43344">
    <property type="entry name" value="PHOSPHOSERINE PHOSPHATASE"/>
    <property type="match status" value="1"/>
</dbReference>
<dbReference type="EMBL" id="UINC01144820">
    <property type="protein sequence ID" value="SVD34567.1"/>
    <property type="molecule type" value="Genomic_DNA"/>
</dbReference>
<dbReference type="InterPro" id="IPR023214">
    <property type="entry name" value="HAD_sf"/>
</dbReference>
<reference evidence="4" key="1">
    <citation type="submission" date="2018-05" db="EMBL/GenBank/DDBJ databases">
        <authorList>
            <person name="Lanie J.A."/>
            <person name="Ng W.-L."/>
            <person name="Kazmierczak K.M."/>
            <person name="Andrzejewski T.M."/>
            <person name="Davidsen T.M."/>
            <person name="Wayne K.J."/>
            <person name="Tettelin H."/>
            <person name="Glass J.I."/>
            <person name="Rusch D."/>
            <person name="Podicherti R."/>
            <person name="Tsui H.-C.T."/>
            <person name="Winkler M.E."/>
        </authorList>
    </citation>
    <scope>NUCLEOTIDE SEQUENCE</scope>
</reference>
<evidence type="ECO:0008006" key="5">
    <source>
        <dbReference type="Google" id="ProtNLM"/>
    </source>
</evidence>
<dbReference type="GO" id="GO:0046872">
    <property type="term" value="F:metal ion binding"/>
    <property type="evidence" value="ECO:0007669"/>
    <property type="project" value="UniProtKB-KW"/>
</dbReference>
<dbReference type="GO" id="GO:0016787">
    <property type="term" value="F:hydrolase activity"/>
    <property type="evidence" value="ECO:0007669"/>
    <property type="project" value="UniProtKB-KW"/>
</dbReference>
<dbReference type="Gene3D" id="3.40.50.1000">
    <property type="entry name" value="HAD superfamily/HAD-like"/>
    <property type="match status" value="2"/>
</dbReference>
<evidence type="ECO:0000313" key="4">
    <source>
        <dbReference type="EMBL" id="SVD34567.1"/>
    </source>
</evidence>
<dbReference type="InterPro" id="IPR050582">
    <property type="entry name" value="HAD-like_SerB"/>
</dbReference>
<proteinExistence type="predicted"/>
<dbReference type="SUPFAM" id="SSF56784">
    <property type="entry name" value="HAD-like"/>
    <property type="match status" value="1"/>
</dbReference>
<dbReference type="PANTHER" id="PTHR43344:SF13">
    <property type="entry name" value="PHOSPHATASE RV3661-RELATED"/>
    <property type="match status" value="1"/>
</dbReference>
<dbReference type="Pfam" id="PF12710">
    <property type="entry name" value="HAD"/>
    <property type="match status" value="1"/>
</dbReference>
<accession>A0A382UKF8</accession>
<evidence type="ECO:0000256" key="3">
    <source>
        <dbReference type="ARBA" id="ARBA00022842"/>
    </source>
</evidence>
<keyword evidence="3" id="KW-0460">Magnesium</keyword>
<protein>
    <recommendedName>
        <fullName evidence="5">Haloacid dehalogenase-like hydrolase</fullName>
    </recommendedName>
</protein>
<sequence length="243" mass="28130">MEIKLPSRSWVLEVKATLETLIQRYGKMGEAYDPADRPIAVFDWDDTVIFNDVGMGVFYFQIDELQFNFELEEFWNLIPPNYNREVCRANYEKIRNLPINEAKKLPAYQRYRKFFTQAFHDLWQSEGTAHFALLQAQLLVGFSPEEIVLIAKKAIDLEMSMPCGLVSIQESEADPDPITARHGIRIYQEIRDLINLMQLHGFDVWIVTGACKYIVQPFAEKCGILSDRVIGIEMTVQHGKFTD</sequence>
<dbReference type="InterPro" id="IPR036412">
    <property type="entry name" value="HAD-like_sf"/>
</dbReference>
<evidence type="ECO:0000256" key="1">
    <source>
        <dbReference type="ARBA" id="ARBA00022723"/>
    </source>
</evidence>
<keyword evidence="2" id="KW-0378">Hydrolase</keyword>
<organism evidence="4">
    <name type="scientific">marine metagenome</name>
    <dbReference type="NCBI Taxonomy" id="408172"/>
    <lineage>
        <taxon>unclassified sequences</taxon>
        <taxon>metagenomes</taxon>
        <taxon>ecological metagenomes</taxon>
    </lineage>
</organism>
<dbReference type="AlphaFoldDB" id="A0A382UKF8"/>
<keyword evidence="1" id="KW-0479">Metal-binding</keyword>
<feature type="non-terminal residue" evidence="4">
    <location>
        <position position="243"/>
    </location>
</feature>
<evidence type="ECO:0000256" key="2">
    <source>
        <dbReference type="ARBA" id="ARBA00022801"/>
    </source>
</evidence>
<gene>
    <name evidence="4" type="ORF">METZ01_LOCUS387421</name>
</gene>
<name>A0A382UKF8_9ZZZZ</name>